<proteinExistence type="predicted"/>
<reference evidence="2" key="1">
    <citation type="submission" date="2020-11" db="EMBL/GenBank/DDBJ databases">
        <authorList>
            <person name="Tran Van P."/>
        </authorList>
    </citation>
    <scope>NUCLEOTIDE SEQUENCE</scope>
</reference>
<evidence type="ECO:0000313" key="2">
    <source>
        <dbReference type="EMBL" id="CAD7397241.1"/>
    </source>
</evidence>
<evidence type="ECO:0000256" key="1">
    <source>
        <dbReference type="SAM" id="MobiDB-lite"/>
    </source>
</evidence>
<accession>A0A7R9GUH8</accession>
<dbReference type="EMBL" id="OD000361">
    <property type="protein sequence ID" value="CAD7397241.1"/>
    <property type="molecule type" value="Genomic_DNA"/>
</dbReference>
<feature type="region of interest" description="Disordered" evidence="1">
    <location>
        <begin position="109"/>
        <end position="134"/>
    </location>
</feature>
<organism evidence="2">
    <name type="scientific">Timema poppense</name>
    <name type="common">Walking stick</name>
    <dbReference type="NCBI Taxonomy" id="170557"/>
    <lineage>
        <taxon>Eukaryota</taxon>
        <taxon>Metazoa</taxon>
        <taxon>Ecdysozoa</taxon>
        <taxon>Arthropoda</taxon>
        <taxon>Hexapoda</taxon>
        <taxon>Insecta</taxon>
        <taxon>Pterygota</taxon>
        <taxon>Neoptera</taxon>
        <taxon>Polyneoptera</taxon>
        <taxon>Phasmatodea</taxon>
        <taxon>Timematodea</taxon>
        <taxon>Timematoidea</taxon>
        <taxon>Timematidae</taxon>
        <taxon>Timema</taxon>
    </lineage>
</organism>
<dbReference type="AlphaFoldDB" id="A0A7R9GUH8"/>
<gene>
    <name evidence="2" type="ORF">TPSB3V08_LOCUS1051</name>
</gene>
<sequence length="134" mass="14795">MLDSSVHTHCPGATPWRRPNRTFRAVSVLEGGKDSLVLVYTKRAWDQITSRDGSLLLSIVTTVVPGHYSFAKASGKQWAKECMKSAVNSVRRKEMGSLKASRIDFPLRPQNEDSFNENIESSTVGNAGKSVKNN</sequence>
<name>A0A7R9GUH8_TIMPO</name>
<protein>
    <submittedName>
        <fullName evidence="2">Uncharacterized protein</fullName>
    </submittedName>
</protein>
<feature type="compositionally biased region" description="Polar residues" evidence="1">
    <location>
        <begin position="112"/>
        <end position="134"/>
    </location>
</feature>